<feature type="transmembrane region" description="Helical" evidence="1">
    <location>
        <begin position="57"/>
        <end position="77"/>
    </location>
</feature>
<evidence type="ECO:0000313" key="3">
    <source>
        <dbReference type="Proteomes" id="UP000198943"/>
    </source>
</evidence>
<feature type="transmembrane region" description="Helical" evidence="1">
    <location>
        <begin position="83"/>
        <end position="101"/>
    </location>
</feature>
<accession>A0A1G6M1Z2</accession>
<sequence>MGNPYYHDAYYGLDGLGSWFGLFMLLALLYEAIKMIWKALRSPSFFGYMENNLGENAKAFIGTLGLMLFIAVCAFTFRFLGYIFWGIIIAYTLYSLYKKYFV</sequence>
<evidence type="ECO:0000256" key="1">
    <source>
        <dbReference type="SAM" id="Phobius"/>
    </source>
</evidence>
<feature type="transmembrane region" description="Helical" evidence="1">
    <location>
        <begin position="16"/>
        <end position="37"/>
    </location>
</feature>
<dbReference type="Proteomes" id="UP000198943">
    <property type="component" value="Unassembled WGS sequence"/>
</dbReference>
<evidence type="ECO:0000313" key="2">
    <source>
        <dbReference type="EMBL" id="SDC49553.1"/>
    </source>
</evidence>
<keyword evidence="3" id="KW-1185">Reference proteome</keyword>
<reference evidence="3" key="1">
    <citation type="submission" date="2016-10" db="EMBL/GenBank/DDBJ databases">
        <authorList>
            <person name="Varghese N."/>
            <person name="Submissions S."/>
        </authorList>
    </citation>
    <scope>NUCLEOTIDE SEQUENCE [LARGE SCALE GENOMIC DNA]</scope>
    <source>
        <strain evidence="3">DSM 11005</strain>
    </source>
</reference>
<organism evidence="2 3">
    <name type="scientific">Succiniclasticum ruminis</name>
    <dbReference type="NCBI Taxonomy" id="40841"/>
    <lineage>
        <taxon>Bacteria</taxon>
        <taxon>Bacillati</taxon>
        <taxon>Bacillota</taxon>
        <taxon>Negativicutes</taxon>
        <taxon>Acidaminococcales</taxon>
        <taxon>Acidaminococcaceae</taxon>
        <taxon>Succiniclasticum</taxon>
    </lineage>
</organism>
<keyword evidence="1" id="KW-1133">Transmembrane helix</keyword>
<dbReference type="EMBL" id="FMYW01000008">
    <property type="protein sequence ID" value="SDC49553.1"/>
    <property type="molecule type" value="Genomic_DNA"/>
</dbReference>
<gene>
    <name evidence="2" type="ORF">SAMN04487864_108140</name>
</gene>
<keyword evidence="1" id="KW-0812">Transmembrane</keyword>
<protein>
    <submittedName>
        <fullName evidence="2">Uncharacterized protein</fullName>
    </submittedName>
</protein>
<proteinExistence type="predicted"/>
<name>A0A1G6M1Z2_9FIRM</name>
<keyword evidence="1" id="KW-0472">Membrane</keyword>
<dbReference type="AlphaFoldDB" id="A0A1G6M1Z2"/>